<proteinExistence type="predicted"/>
<name>A0ABP8LXM4_9BACT</name>
<dbReference type="InterPro" id="IPR014710">
    <property type="entry name" value="RmlC-like_jellyroll"/>
</dbReference>
<evidence type="ECO:0000313" key="3">
    <source>
        <dbReference type="Proteomes" id="UP001501508"/>
    </source>
</evidence>
<protein>
    <submittedName>
        <fullName evidence="2">Crp/Fnr family transcriptional regulator</fullName>
    </submittedName>
</protein>
<dbReference type="InterPro" id="IPR000595">
    <property type="entry name" value="cNMP-bd_dom"/>
</dbReference>
<dbReference type="Pfam" id="PF00027">
    <property type="entry name" value="cNMP_binding"/>
    <property type="match status" value="1"/>
</dbReference>
<dbReference type="InterPro" id="IPR018490">
    <property type="entry name" value="cNMP-bd_dom_sf"/>
</dbReference>
<accession>A0ABP8LXM4</accession>
<evidence type="ECO:0000313" key="2">
    <source>
        <dbReference type="EMBL" id="GAA4437267.1"/>
    </source>
</evidence>
<feature type="domain" description="Cyclic nucleotide-binding" evidence="1">
    <location>
        <begin position="37"/>
        <end position="125"/>
    </location>
</feature>
<gene>
    <name evidence="2" type="ORF">GCM10023091_16200</name>
</gene>
<organism evidence="2 3">
    <name type="scientific">Ravibacter arvi</name>
    <dbReference type="NCBI Taxonomy" id="2051041"/>
    <lineage>
        <taxon>Bacteria</taxon>
        <taxon>Pseudomonadati</taxon>
        <taxon>Bacteroidota</taxon>
        <taxon>Cytophagia</taxon>
        <taxon>Cytophagales</taxon>
        <taxon>Spirosomataceae</taxon>
        <taxon>Ravibacter</taxon>
    </lineage>
</organism>
<dbReference type="Gene3D" id="2.60.120.10">
    <property type="entry name" value="Jelly Rolls"/>
    <property type="match status" value="1"/>
</dbReference>
<dbReference type="Proteomes" id="UP001501508">
    <property type="component" value="Unassembled WGS sequence"/>
</dbReference>
<evidence type="ECO:0000259" key="1">
    <source>
        <dbReference type="Pfam" id="PF00027"/>
    </source>
</evidence>
<dbReference type="EMBL" id="BAABEY010000018">
    <property type="protein sequence ID" value="GAA4437267.1"/>
    <property type="molecule type" value="Genomic_DNA"/>
</dbReference>
<dbReference type="CDD" id="cd00038">
    <property type="entry name" value="CAP_ED"/>
    <property type="match status" value="1"/>
</dbReference>
<dbReference type="SUPFAM" id="SSF51206">
    <property type="entry name" value="cAMP-binding domain-like"/>
    <property type="match status" value="1"/>
</dbReference>
<keyword evidence="3" id="KW-1185">Reference proteome</keyword>
<sequence>MRANKPNPLELLKEYVEKISPLGPHTWEQFARLFICKRLKKNDYFIREGEVAHEIGFLTTGVIRAFHRNAEGTEYNKHFFVPHSFTGGYSSLVTQRPNLIHHQALTDCELYVAPYSRITELFDSHQDLERFARKQAEQYFVYKEKREIDIVLLNADMRYLQFQQEYPGLQQLIPQYHIASYLGITPTQLSRIRRKFSQS</sequence>
<comment type="caution">
    <text evidence="2">The sequence shown here is derived from an EMBL/GenBank/DDBJ whole genome shotgun (WGS) entry which is preliminary data.</text>
</comment>
<reference evidence="3" key="1">
    <citation type="journal article" date="2019" name="Int. J. Syst. Evol. Microbiol.">
        <title>The Global Catalogue of Microorganisms (GCM) 10K type strain sequencing project: providing services to taxonomists for standard genome sequencing and annotation.</title>
        <authorList>
            <consortium name="The Broad Institute Genomics Platform"/>
            <consortium name="The Broad Institute Genome Sequencing Center for Infectious Disease"/>
            <person name="Wu L."/>
            <person name="Ma J."/>
        </authorList>
    </citation>
    <scope>NUCLEOTIDE SEQUENCE [LARGE SCALE GENOMIC DNA]</scope>
    <source>
        <strain evidence="3">JCM 31920</strain>
    </source>
</reference>